<dbReference type="PROSITE" id="PS50942">
    <property type="entry name" value="ENTH"/>
    <property type="match status" value="1"/>
</dbReference>
<feature type="domain" description="ENTH" evidence="1">
    <location>
        <begin position="1"/>
        <end position="48"/>
    </location>
</feature>
<dbReference type="PANTHER" id="PTHR12276">
    <property type="entry name" value="EPSIN/ENT-RELATED"/>
    <property type="match status" value="1"/>
</dbReference>
<name>A0A0E9QVT0_ANGAN</name>
<dbReference type="InterPro" id="IPR013809">
    <property type="entry name" value="ENTH"/>
</dbReference>
<dbReference type="Gene3D" id="1.25.40.90">
    <property type="match status" value="1"/>
</dbReference>
<protein>
    <recommendedName>
        <fullName evidence="1">ENTH domain-containing protein</fullName>
    </recommendedName>
</protein>
<dbReference type="GO" id="GO:0005768">
    <property type="term" value="C:endosome"/>
    <property type="evidence" value="ECO:0007669"/>
    <property type="project" value="TreeGrafter"/>
</dbReference>
<reference evidence="2" key="2">
    <citation type="journal article" date="2015" name="Fish Shellfish Immunol.">
        <title>Early steps in the European eel (Anguilla anguilla)-Vibrio vulnificus interaction in the gills: Role of the RtxA13 toxin.</title>
        <authorList>
            <person name="Callol A."/>
            <person name="Pajuelo D."/>
            <person name="Ebbesson L."/>
            <person name="Teles M."/>
            <person name="MacKenzie S."/>
            <person name="Amaro C."/>
        </authorList>
    </citation>
    <scope>NUCLEOTIDE SEQUENCE</scope>
</reference>
<dbReference type="Pfam" id="PF01417">
    <property type="entry name" value="ENTH"/>
    <property type="match status" value="1"/>
</dbReference>
<dbReference type="GO" id="GO:0030125">
    <property type="term" value="C:clathrin vesicle coat"/>
    <property type="evidence" value="ECO:0007669"/>
    <property type="project" value="TreeGrafter"/>
</dbReference>
<dbReference type="GO" id="GO:0005543">
    <property type="term" value="F:phospholipid binding"/>
    <property type="evidence" value="ECO:0007669"/>
    <property type="project" value="TreeGrafter"/>
</dbReference>
<evidence type="ECO:0000313" key="2">
    <source>
        <dbReference type="EMBL" id="JAH21071.1"/>
    </source>
</evidence>
<dbReference type="SUPFAM" id="SSF48464">
    <property type="entry name" value="ENTH/VHS domain"/>
    <property type="match status" value="1"/>
</dbReference>
<dbReference type="InterPro" id="IPR008942">
    <property type="entry name" value="ENTH_VHS"/>
</dbReference>
<accession>A0A0E9QVT0</accession>
<dbReference type="PANTHER" id="PTHR12276:SF103">
    <property type="entry name" value="EPSIN-1"/>
    <property type="match status" value="1"/>
</dbReference>
<dbReference type="GO" id="GO:0006897">
    <property type="term" value="P:endocytosis"/>
    <property type="evidence" value="ECO:0007669"/>
    <property type="project" value="TreeGrafter"/>
</dbReference>
<organism evidence="2">
    <name type="scientific">Anguilla anguilla</name>
    <name type="common">European freshwater eel</name>
    <name type="synonym">Muraena anguilla</name>
    <dbReference type="NCBI Taxonomy" id="7936"/>
    <lineage>
        <taxon>Eukaryota</taxon>
        <taxon>Metazoa</taxon>
        <taxon>Chordata</taxon>
        <taxon>Craniata</taxon>
        <taxon>Vertebrata</taxon>
        <taxon>Euteleostomi</taxon>
        <taxon>Actinopterygii</taxon>
        <taxon>Neopterygii</taxon>
        <taxon>Teleostei</taxon>
        <taxon>Anguilliformes</taxon>
        <taxon>Anguillidae</taxon>
        <taxon>Anguilla</taxon>
    </lineage>
</organism>
<evidence type="ECO:0000259" key="1">
    <source>
        <dbReference type="PROSITE" id="PS50942"/>
    </source>
</evidence>
<proteinExistence type="predicted"/>
<dbReference type="EMBL" id="GBXM01087506">
    <property type="protein sequence ID" value="JAH21071.1"/>
    <property type="molecule type" value="Transcribed_RNA"/>
</dbReference>
<dbReference type="GO" id="GO:0030276">
    <property type="term" value="F:clathrin binding"/>
    <property type="evidence" value="ECO:0007669"/>
    <property type="project" value="TreeGrafter"/>
</dbReference>
<dbReference type="AlphaFoldDB" id="A0A0E9QVT0"/>
<dbReference type="GO" id="GO:0005886">
    <property type="term" value="C:plasma membrane"/>
    <property type="evidence" value="ECO:0007669"/>
    <property type="project" value="TreeGrafter"/>
</dbReference>
<sequence length="48" mass="5589">MAEISDLTYNVVACSEIVTMVWRRLNDSGKNWRHVYKVSQKQSMEAIT</sequence>
<reference evidence="2" key="1">
    <citation type="submission" date="2014-11" db="EMBL/GenBank/DDBJ databases">
        <authorList>
            <person name="Amaro Gonzalez C."/>
        </authorList>
    </citation>
    <scope>NUCLEOTIDE SEQUENCE</scope>
</reference>